<keyword evidence="7 9" id="KW-0472">Membrane</keyword>
<dbReference type="RefSeq" id="WP_132001863.1">
    <property type="nucleotide sequence ID" value="NZ_JBHUNN010000002.1"/>
</dbReference>
<keyword evidence="3" id="KW-1003">Cell membrane</keyword>
<dbReference type="InterPro" id="IPR020846">
    <property type="entry name" value="MFS_dom"/>
</dbReference>
<feature type="transmembrane region" description="Helical" evidence="9">
    <location>
        <begin position="100"/>
        <end position="121"/>
    </location>
</feature>
<dbReference type="PANTHER" id="PTHR23517:SF15">
    <property type="entry name" value="PROTON-DEPENDENT OLIGOPEPTIDE FAMILY TRANSPORT PROTEIN"/>
    <property type="match status" value="1"/>
</dbReference>
<evidence type="ECO:0000256" key="1">
    <source>
        <dbReference type="ARBA" id="ARBA00004651"/>
    </source>
</evidence>
<keyword evidence="2 8" id="KW-0813">Transport</keyword>
<dbReference type="InterPro" id="IPR036259">
    <property type="entry name" value="MFS_trans_sf"/>
</dbReference>
<dbReference type="AlphaFoldDB" id="A0A4R2GY89"/>
<dbReference type="InterPro" id="IPR050171">
    <property type="entry name" value="MFS_Transporters"/>
</dbReference>
<evidence type="ECO:0000256" key="5">
    <source>
        <dbReference type="ARBA" id="ARBA00022856"/>
    </source>
</evidence>
<comment type="similarity">
    <text evidence="8">Belongs to the major facilitator superfamily. Proton-dependent oligopeptide transporter (POT/PTR) (TC 2.A.17) family.</text>
</comment>
<dbReference type="Pfam" id="PF00854">
    <property type="entry name" value="PTR2"/>
    <property type="match status" value="1"/>
</dbReference>
<feature type="transmembrane region" description="Helical" evidence="9">
    <location>
        <begin position="235"/>
        <end position="258"/>
    </location>
</feature>
<feature type="transmembrane region" description="Helical" evidence="9">
    <location>
        <begin position="407"/>
        <end position="431"/>
    </location>
</feature>
<sequence>MTSQGADTRAAAQASAADTAFFGHPAGLSTLFFTDMWERFSYYGIRPLLLLFMTAAVGRGGFGFSNAESAAIVGIYAGAVYLLALPGGWLADNWLGARRAVLAGSVLIALGHLAIGLSAVLAKPAFFAGLMLIPLGTGLMKPAISSMVGALYAHDDVRRDSGFSIFYMSVNIGGFFGALTTGFLGERIGWHWGFAAAGAAMLIGLAVYAARAPKTLMEIGGKPPVTRAMARRIRLGLLAFVTLLVALYVGAVTGLVVLRPEDIATRMGEALGLITVGYLGYLFFFAGFGSADRRRVLMIVVLFVVASVFWAALEQSPTSMNLFARDFTDRNIGGMEVPATWLQSLNPVYIILLTPVLGYIWTSVRRRGIELEKPVQFMLGLGFACAGFVVLALGARAAQSGHLVSPFWLLGSVFLQVIGELCLSPVGLNAFTQLAPEGWSNRMLGVWFMASSIGNLLAGLAGGHIAAGDARGAEVLFQFSAGVLLAAAVALALLIRPLRRMLQSSPDVAAAGPASAASGER</sequence>
<feature type="domain" description="Major facilitator superfamily (MFS) profile" evidence="10">
    <location>
        <begin position="30"/>
        <end position="499"/>
    </location>
</feature>
<feature type="transmembrane region" description="Helical" evidence="9">
    <location>
        <begin position="190"/>
        <end position="210"/>
    </location>
</feature>
<keyword evidence="4 8" id="KW-0812">Transmembrane</keyword>
<dbReference type="Gene3D" id="1.20.1250.20">
    <property type="entry name" value="MFS general substrate transporter like domains"/>
    <property type="match status" value="1"/>
</dbReference>
<keyword evidence="6 9" id="KW-1133">Transmembrane helix</keyword>
<dbReference type="GO" id="GO:1904680">
    <property type="term" value="F:peptide transmembrane transporter activity"/>
    <property type="evidence" value="ECO:0007669"/>
    <property type="project" value="InterPro"/>
</dbReference>
<dbReference type="PROSITE" id="PS01022">
    <property type="entry name" value="PTR2_1"/>
    <property type="match status" value="1"/>
</dbReference>
<evidence type="ECO:0000256" key="6">
    <source>
        <dbReference type="ARBA" id="ARBA00022989"/>
    </source>
</evidence>
<evidence type="ECO:0000256" key="8">
    <source>
        <dbReference type="RuleBase" id="RU003755"/>
    </source>
</evidence>
<dbReference type="EMBL" id="SLWL01000001">
    <property type="protein sequence ID" value="TCO16024.1"/>
    <property type="molecule type" value="Genomic_DNA"/>
</dbReference>
<accession>A0A4R2GY89</accession>
<dbReference type="PANTHER" id="PTHR23517">
    <property type="entry name" value="RESISTANCE PROTEIN MDTM, PUTATIVE-RELATED-RELATED"/>
    <property type="match status" value="1"/>
</dbReference>
<feature type="transmembrane region" description="Helical" evidence="9">
    <location>
        <begin position="165"/>
        <end position="184"/>
    </location>
</feature>
<feature type="transmembrane region" description="Helical" evidence="9">
    <location>
        <begin position="443"/>
        <end position="463"/>
    </location>
</feature>
<feature type="transmembrane region" description="Helical" evidence="9">
    <location>
        <begin position="376"/>
        <end position="395"/>
    </location>
</feature>
<evidence type="ECO:0000313" key="12">
    <source>
        <dbReference type="Proteomes" id="UP000294881"/>
    </source>
</evidence>
<comment type="subcellular location">
    <subcellularLocation>
        <location evidence="1">Cell membrane</location>
        <topology evidence="1">Multi-pass membrane protein</topology>
    </subcellularLocation>
    <subcellularLocation>
        <location evidence="8">Membrane</location>
        <topology evidence="8">Multi-pass membrane protein</topology>
    </subcellularLocation>
</comment>
<proteinExistence type="inferred from homology"/>
<dbReference type="OrthoDB" id="9772725at2"/>
<keyword evidence="12" id="KW-1185">Reference proteome</keyword>
<dbReference type="GO" id="GO:0006857">
    <property type="term" value="P:oligopeptide transport"/>
    <property type="evidence" value="ECO:0007669"/>
    <property type="project" value="InterPro"/>
</dbReference>
<evidence type="ECO:0000256" key="2">
    <source>
        <dbReference type="ARBA" id="ARBA00022448"/>
    </source>
</evidence>
<feature type="transmembrane region" description="Helical" evidence="9">
    <location>
        <begin position="475"/>
        <end position="495"/>
    </location>
</feature>
<evidence type="ECO:0000256" key="3">
    <source>
        <dbReference type="ARBA" id="ARBA00022475"/>
    </source>
</evidence>
<dbReference type="CDD" id="cd17346">
    <property type="entry name" value="MFS_DtpA_like"/>
    <property type="match status" value="1"/>
</dbReference>
<evidence type="ECO:0000256" key="4">
    <source>
        <dbReference type="ARBA" id="ARBA00022692"/>
    </source>
</evidence>
<protein>
    <submittedName>
        <fullName evidence="11">POT family proton-dependent oligopeptide transporter</fullName>
    </submittedName>
</protein>
<feature type="transmembrane region" description="Helical" evidence="9">
    <location>
        <begin position="347"/>
        <end position="364"/>
    </location>
</feature>
<dbReference type="SUPFAM" id="SSF103473">
    <property type="entry name" value="MFS general substrate transporter"/>
    <property type="match status" value="2"/>
</dbReference>
<gene>
    <name evidence="11" type="ORF">EV666_101274</name>
</gene>
<feature type="transmembrane region" description="Helical" evidence="9">
    <location>
        <begin position="127"/>
        <end position="153"/>
    </location>
</feature>
<dbReference type="Proteomes" id="UP000294881">
    <property type="component" value="Unassembled WGS sequence"/>
</dbReference>
<dbReference type="NCBIfam" id="TIGR00924">
    <property type="entry name" value="yjdL_sub1_fam"/>
    <property type="match status" value="1"/>
</dbReference>
<dbReference type="GO" id="GO:0005886">
    <property type="term" value="C:plasma membrane"/>
    <property type="evidence" value="ECO:0007669"/>
    <property type="project" value="UniProtKB-SubCell"/>
</dbReference>
<dbReference type="PROSITE" id="PS50850">
    <property type="entry name" value="MFS"/>
    <property type="match status" value="1"/>
</dbReference>
<name>A0A4R2GY89_9HYPH</name>
<keyword evidence="5" id="KW-0653">Protein transport</keyword>
<organism evidence="11 12">
    <name type="scientific">Camelimonas lactis</name>
    <dbReference type="NCBI Taxonomy" id="659006"/>
    <lineage>
        <taxon>Bacteria</taxon>
        <taxon>Pseudomonadati</taxon>
        <taxon>Pseudomonadota</taxon>
        <taxon>Alphaproteobacteria</taxon>
        <taxon>Hyphomicrobiales</taxon>
        <taxon>Chelatococcaceae</taxon>
        <taxon>Camelimonas</taxon>
    </lineage>
</organism>
<evidence type="ECO:0000256" key="7">
    <source>
        <dbReference type="ARBA" id="ARBA00023136"/>
    </source>
</evidence>
<feature type="transmembrane region" description="Helical" evidence="9">
    <location>
        <begin position="40"/>
        <end position="58"/>
    </location>
</feature>
<feature type="transmembrane region" description="Helical" evidence="9">
    <location>
        <begin position="270"/>
        <end position="289"/>
    </location>
</feature>
<dbReference type="InterPro" id="IPR000109">
    <property type="entry name" value="POT_fam"/>
</dbReference>
<feature type="transmembrane region" description="Helical" evidence="9">
    <location>
        <begin position="296"/>
        <end position="313"/>
    </location>
</feature>
<evidence type="ECO:0000259" key="10">
    <source>
        <dbReference type="PROSITE" id="PS50850"/>
    </source>
</evidence>
<comment type="caution">
    <text evidence="11">The sequence shown here is derived from an EMBL/GenBank/DDBJ whole genome shotgun (WGS) entry which is preliminary data.</text>
</comment>
<reference evidence="11 12" key="1">
    <citation type="submission" date="2019-03" db="EMBL/GenBank/DDBJ databases">
        <title>Genomic Encyclopedia of Type Strains, Phase IV (KMG-IV): sequencing the most valuable type-strain genomes for metagenomic binning, comparative biology and taxonomic classification.</title>
        <authorList>
            <person name="Goeker M."/>
        </authorList>
    </citation>
    <scope>NUCLEOTIDE SEQUENCE [LARGE SCALE GENOMIC DNA]</scope>
    <source>
        <strain evidence="11 12">DSM 22958</strain>
    </source>
</reference>
<evidence type="ECO:0000256" key="9">
    <source>
        <dbReference type="SAM" id="Phobius"/>
    </source>
</evidence>
<dbReference type="InterPro" id="IPR018456">
    <property type="entry name" value="PTR2_symporter_CS"/>
</dbReference>
<dbReference type="PROSITE" id="PS01023">
    <property type="entry name" value="PTR2_2"/>
    <property type="match status" value="1"/>
</dbReference>
<feature type="transmembrane region" description="Helical" evidence="9">
    <location>
        <begin position="70"/>
        <end position="91"/>
    </location>
</feature>
<evidence type="ECO:0000313" key="11">
    <source>
        <dbReference type="EMBL" id="TCO16024.1"/>
    </source>
</evidence>
<keyword evidence="5" id="KW-0571">Peptide transport</keyword>
<dbReference type="InterPro" id="IPR005279">
    <property type="entry name" value="Dipep/tripep_permease"/>
</dbReference>